<dbReference type="OrthoDB" id="7055905at2"/>
<dbReference type="Gene3D" id="3.30.70.360">
    <property type="match status" value="1"/>
</dbReference>
<comment type="caution">
    <text evidence="9">The sequence shown here is derived from an EMBL/GenBank/DDBJ whole genome shotgun (WGS) entry which is preliminary data.</text>
</comment>
<reference evidence="9 10" key="1">
    <citation type="submission" date="2015-01" db="EMBL/GenBank/DDBJ databases">
        <title>Draft genome sequence of Leucobacter komagatae strain VKM ST2845.</title>
        <authorList>
            <person name="Karlyshev A.V."/>
            <person name="Kudryashova E.B."/>
        </authorList>
    </citation>
    <scope>NUCLEOTIDE SEQUENCE [LARGE SCALE GENOMIC DNA]</scope>
    <source>
        <strain evidence="9 10">VKM ST2845</strain>
    </source>
</reference>
<keyword evidence="10" id="KW-1185">Reference proteome</keyword>
<name>A0A0D0IRK5_9MICO</name>
<proteinExistence type="inferred from homology"/>
<evidence type="ECO:0000256" key="2">
    <source>
        <dbReference type="ARBA" id="ARBA00001947"/>
    </source>
</evidence>
<keyword evidence="7" id="KW-0170">Cobalt</keyword>
<evidence type="ECO:0000256" key="7">
    <source>
        <dbReference type="ARBA" id="ARBA00023285"/>
    </source>
</evidence>
<dbReference type="CDD" id="cd08659">
    <property type="entry name" value="M20_ArgE_DapE-like"/>
    <property type="match status" value="1"/>
</dbReference>
<evidence type="ECO:0000313" key="9">
    <source>
        <dbReference type="EMBL" id="KIP52063.1"/>
    </source>
</evidence>
<dbReference type="RefSeq" id="WP_042544607.1">
    <property type="nucleotide sequence ID" value="NZ_JXSQ01000016.1"/>
</dbReference>
<dbReference type="GO" id="GO:0046872">
    <property type="term" value="F:metal ion binding"/>
    <property type="evidence" value="ECO:0007669"/>
    <property type="project" value="UniProtKB-KW"/>
</dbReference>
<keyword evidence="4" id="KW-0479">Metal-binding</keyword>
<organism evidence="9 10">
    <name type="scientific">Leucobacter komagatae</name>
    <dbReference type="NCBI Taxonomy" id="55969"/>
    <lineage>
        <taxon>Bacteria</taxon>
        <taxon>Bacillati</taxon>
        <taxon>Actinomycetota</taxon>
        <taxon>Actinomycetes</taxon>
        <taxon>Micrococcales</taxon>
        <taxon>Microbacteriaceae</taxon>
        <taxon>Leucobacter</taxon>
    </lineage>
</organism>
<comment type="cofactor">
    <cofactor evidence="1">
        <name>Co(2+)</name>
        <dbReference type="ChEBI" id="CHEBI:48828"/>
    </cofactor>
</comment>
<evidence type="ECO:0000259" key="8">
    <source>
        <dbReference type="Pfam" id="PF07687"/>
    </source>
</evidence>
<comment type="cofactor">
    <cofactor evidence="2">
        <name>Zn(2+)</name>
        <dbReference type="ChEBI" id="CHEBI:29105"/>
    </cofactor>
</comment>
<feature type="domain" description="Peptidase M20 dimerisation" evidence="8">
    <location>
        <begin position="193"/>
        <end position="326"/>
    </location>
</feature>
<gene>
    <name evidence="9" type="ORF">SD72_11500</name>
</gene>
<dbReference type="EMBL" id="JXSQ01000016">
    <property type="protein sequence ID" value="KIP52063.1"/>
    <property type="molecule type" value="Genomic_DNA"/>
</dbReference>
<dbReference type="GO" id="GO:0016787">
    <property type="term" value="F:hydrolase activity"/>
    <property type="evidence" value="ECO:0007669"/>
    <property type="project" value="UniProtKB-KW"/>
</dbReference>
<dbReference type="SUPFAM" id="SSF53187">
    <property type="entry name" value="Zn-dependent exopeptidases"/>
    <property type="match status" value="1"/>
</dbReference>
<evidence type="ECO:0000256" key="5">
    <source>
        <dbReference type="ARBA" id="ARBA00022801"/>
    </source>
</evidence>
<dbReference type="PANTHER" id="PTHR43808">
    <property type="entry name" value="ACETYLORNITHINE DEACETYLASE"/>
    <property type="match status" value="1"/>
</dbReference>
<keyword evidence="6" id="KW-0862">Zinc</keyword>
<evidence type="ECO:0000256" key="3">
    <source>
        <dbReference type="ARBA" id="ARBA00006247"/>
    </source>
</evidence>
<keyword evidence="5" id="KW-0378">Hydrolase</keyword>
<dbReference type="InterPro" id="IPR011650">
    <property type="entry name" value="Peptidase_M20_dimer"/>
</dbReference>
<dbReference type="Gene3D" id="3.40.630.10">
    <property type="entry name" value="Zn peptidases"/>
    <property type="match status" value="1"/>
</dbReference>
<dbReference type="PANTHER" id="PTHR43808:SF32">
    <property type="entry name" value="ARGE_DAPE-RELATED DEACYLASE"/>
    <property type="match status" value="1"/>
</dbReference>
<evidence type="ECO:0000256" key="6">
    <source>
        <dbReference type="ARBA" id="ARBA00022833"/>
    </source>
</evidence>
<dbReference type="InterPro" id="IPR050072">
    <property type="entry name" value="Peptidase_M20A"/>
</dbReference>
<dbReference type="InterPro" id="IPR002933">
    <property type="entry name" value="Peptidase_M20"/>
</dbReference>
<dbReference type="InterPro" id="IPR036264">
    <property type="entry name" value="Bact_exopeptidase_dim_dom"/>
</dbReference>
<dbReference type="SUPFAM" id="SSF55031">
    <property type="entry name" value="Bacterial exopeptidase dimerisation domain"/>
    <property type="match status" value="1"/>
</dbReference>
<dbReference type="NCBIfam" id="TIGR01910">
    <property type="entry name" value="DapE-ArgE"/>
    <property type="match status" value="1"/>
</dbReference>
<dbReference type="Proteomes" id="UP000032120">
    <property type="component" value="Unassembled WGS sequence"/>
</dbReference>
<sequence>MSQASTWETRVLQAIDESSEELLKLAGLLIQTPSENPEGDCTEIAEVISGHLTQSGVETELFDAGEGRISVVAHRGEKGADDRHLVFTGHHDVVPVGDPNRWDFPPFAGDVVDGWLRGRGASDMKAGLAGLMHAYIVFERLGVPLKGKLSFASVPDEETGGPLGAHWLLEQGVLDGATGGIIAEPAERNHPTIGQKGSNWFRLTIHGTPGHGSLQPLHGVSANLLGARAILALQKLWDMKPTQSEDLKQLIADSKQYAEEREGYGPGIGDVFEHVTINVGKISGGTSTNVVADTCVIEFDTRVPLGLTRDAVNERVREILAEEGIEAEIEFLGFMSEPNWTPPTDPIVEILVDALRDLSAPEAQGVLQWASSDARTFRSHGVPVLQYGPADLKTIHNFNERALVADVVLAAKVYALTALRYLGLAE</sequence>
<evidence type="ECO:0000256" key="1">
    <source>
        <dbReference type="ARBA" id="ARBA00001941"/>
    </source>
</evidence>
<dbReference type="Pfam" id="PF07687">
    <property type="entry name" value="M20_dimer"/>
    <property type="match status" value="1"/>
</dbReference>
<comment type="similarity">
    <text evidence="3">Belongs to the peptidase M20A family.</text>
</comment>
<dbReference type="InterPro" id="IPR010182">
    <property type="entry name" value="ArgE/DapE"/>
</dbReference>
<dbReference type="Pfam" id="PF01546">
    <property type="entry name" value="Peptidase_M20"/>
    <property type="match status" value="1"/>
</dbReference>
<protein>
    <submittedName>
        <fullName evidence="9">Succinyl-diaminopimelate desuccinylase</fullName>
    </submittedName>
</protein>
<evidence type="ECO:0000313" key="10">
    <source>
        <dbReference type="Proteomes" id="UP000032120"/>
    </source>
</evidence>
<dbReference type="AlphaFoldDB" id="A0A0D0IRK5"/>
<evidence type="ECO:0000256" key="4">
    <source>
        <dbReference type="ARBA" id="ARBA00022723"/>
    </source>
</evidence>
<accession>A0A0D0IRK5</accession>